<evidence type="ECO:0000256" key="4">
    <source>
        <dbReference type="ARBA" id="ARBA00022691"/>
    </source>
</evidence>
<keyword evidence="3 8" id="KW-0808">Transferase</keyword>
<dbReference type="InterPro" id="IPR051537">
    <property type="entry name" value="DNA_Adenine_Mtase"/>
</dbReference>
<dbReference type="InterPro" id="IPR003356">
    <property type="entry name" value="DNA_methylase_A-5"/>
</dbReference>
<evidence type="ECO:0000313" key="8">
    <source>
        <dbReference type="EMBL" id="MPL71066.1"/>
    </source>
</evidence>
<dbReference type="AlphaFoldDB" id="A0A644TVP9"/>
<protein>
    <recommendedName>
        <fullName evidence="1">site-specific DNA-methyltransferase (adenine-specific)</fullName>
        <ecNumber evidence="1">2.1.1.72</ecNumber>
    </recommendedName>
</protein>
<evidence type="ECO:0000256" key="3">
    <source>
        <dbReference type="ARBA" id="ARBA00022679"/>
    </source>
</evidence>
<feature type="domain" description="DNA methylase adenine-specific" evidence="7">
    <location>
        <begin position="121"/>
        <end position="428"/>
    </location>
</feature>
<evidence type="ECO:0000256" key="5">
    <source>
        <dbReference type="ARBA" id="ARBA00022747"/>
    </source>
</evidence>
<dbReference type="InterPro" id="IPR002052">
    <property type="entry name" value="DNA_methylase_N6_adenine_CS"/>
</dbReference>
<gene>
    <name evidence="8" type="primary">hsdM_1</name>
    <name evidence="8" type="ORF">SDC9_16834</name>
</gene>
<dbReference type="Pfam" id="PF02384">
    <property type="entry name" value="N6_Mtase"/>
    <property type="match status" value="1"/>
</dbReference>
<dbReference type="EMBL" id="VSSQ01000056">
    <property type="protein sequence ID" value="MPL71066.1"/>
    <property type="molecule type" value="Genomic_DNA"/>
</dbReference>
<dbReference type="EC" id="2.1.1.72" evidence="1"/>
<accession>A0A644TVP9</accession>
<dbReference type="PANTHER" id="PTHR42933">
    <property type="entry name" value="SLR6095 PROTEIN"/>
    <property type="match status" value="1"/>
</dbReference>
<dbReference type="GO" id="GO:0003677">
    <property type="term" value="F:DNA binding"/>
    <property type="evidence" value="ECO:0007669"/>
    <property type="project" value="InterPro"/>
</dbReference>
<evidence type="ECO:0000256" key="1">
    <source>
        <dbReference type="ARBA" id="ARBA00011900"/>
    </source>
</evidence>
<dbReference type="InterPro" id="IPR038333">
    <property type="entry name" value="T1MK-like_N_sf"/>
</dbReference>
<dbReference type="GO" id="GO:0009007">
    <property type="term" value="F:site-specific DNA-methyltransferase (adenine-specific) activity"/>
    <property type="evidence" value="ECO:0007669"/>
    <property type="project" value="UniProtKB-EC"/>
</dbReference>
<name>A0A644TVP9_9ZZZZ</name>
<dbReference type="GO" id="GO:0009307">
    <property type="term" value="P:DNA restriction-modification system"/>
    <property type="evidence" value="ECO:0007669"/>
    <property type="project" value="UniProtKB-KW"/>
</dbReference>
<reference evidence="8" key="1">
    <citation type="submission" date="2019-08" db="EMBL/GenBank/DDBJ databases">
        <authorList>
            <person name="Kucharzyk K."/>
            <person name="Murdoch R.W."/>
            <person name="Higgins S."/>
            <person name="Loffler F."/>
        </authorList>
    </citation>
    <scope>NUCLEOTIDE SEQUENCE</scope>
</reference>
<dbReference type="Gene3D" id="3.40.50.150">
    <property type="entry name" value="Vaccinia Virus protein VP39"/>
    <property type="match status" value="1"/>
</dbReference>
<organism evidence="8">
    <name type="scientific">bioreactor metagenome</name>
    <dbReference type="NCBI Taxonomy" id="1076179"/>
    <lineage>
        <taxon>unclassified sequences</taxon>
        <taxon>metagenomes</taxon>
        <taxon>ecological metagenomes</taxon>
    </lineage>
</organism>
<evidence type="ECO:0000256" key="2">
    <source>
        <dbReference type="ARBA" id="ARBA00022603"/>
    </source>
</evidence>
<keyword evidence="5" id="KW-0680">Restriction system</keyword>
<dbReference type="PANTHER" id="PTHR42933:SF4">
    <property type="entry name" value="TYPE I RESTRICTION ENZYME ECOKI METHYLASE SUBUNIT"/>
    <property type="match status" value="1"/>
</dbReference>
<dbReference type="Gene3D" id="1.20.1260.30">
    <property type="match status" value="1"/>
</dbReference>
<dbReference type="InterPro" id="IPR029063">
    <property type="entry name" value="SAM-dependent_MTases_sf"/>
</dbReference>
<dbReference type="PROSITE" id="PS00092">
    <property type="entry name" value="N6_MTASE"/>
    <property type="match status" value="1"/>
</dbReference>
<dbReference type="GO" id="GO:0032259">
    <property type="term" value="P:methylation"/>
    <property type="evidence" value="ECO:0007669"/>
    <property type="project" value="UniProtKB-KW"/>
</dbReference>
<comment type="catalytic activity">
    <reaction evidence="6">
        <text>a 2'-deoxyadenosine in DNA + S-adenosyl-L-methionine = an N(6)-methyl-2'-deoxyadenosine in DNA + S-adenosyl-L-homocysteine + H(+)</text>
        <dbReference type="Rhea" id="RHEA:15197"/>
        <dbReference type="Rhea" id="RHEA-COMP:12418"/>
        <dbReference type="Rhea" id="RHEA-COMP:12419"/>
        <dbReference type="ChEBI" id="CHEBI:15378"/>
        <dbReference type="ChEBI" id="CHEBI:57856"/>
        <dbReference type="ChEBI" id="CHEBI:59789"/>
        <dbReference type="ChEBI" id="CHEBI:90615"/>
        <dbReference type="ChEBI" id="CHEBI:90616"/>
        <dbReference type="EC" id="2.1.1.72"/>
    </reaction>
</comment>
<dbReference type="SUPFAM" id="SSF53335">
    <property type="entry name" value="S-adenosyl-L-methionine-dependent methyltransferases"/>
    <property type="match status" value="1"/>
</dbReference>
<keyword evidence="4" id="KW-0949">S-adenosyl-L-methionine</keyword>
<evidence type="ECO:0000256" key="6">
    <source>
        <dbReference type="ARBA" id="ARBA00047942"/>
    </source>
</evidence>
<keyword evidence="2 8" id="KW-0489">Methyltransferase</keyword>
<evidence type="ECO:0000259" key="7">
    <source>
        <dbReference type="Pfam" id="PF02384"/>
    </source>
</evidence>
<dbReference type="PRINTS" id="PR00507">
    <property type="entry name" value="N12N6MTFRASE"/>
</dbReference>
<sequence length="475" mass="53702">MTSTSDIVQKLWNLCKLLRQGGVTYHQYVNELTFLLFLKMAQETGKESQLPQGLRWKDLLTRSGVDQLNFYRQLLLDLGTMGQGQVADIFVNATTVITKPATLSSLVTALDGLDWYNAREEGFGDLYEGLLEKNATEVKRGAGQYFTPRPLIECMVALMQPKPGEIIQDPAVGTGGFLINADRYIKQATDNLYTLSEKRQDFQRKQAFHGMEFVQDVHRLCLMNMLLHDLDVPILWGDTLSQSGKRLEQADCILTNPPFGVSASGTPSRDDFTYPTSNSQLAFLQHIYRGLKPLGRAAVVLPDNVLFEDGVGRNIRADLMNKCNLHTVLRLPTGIFYAQGVKTNVLFFQRGENDEKNTKDVWFFDLRTNMPSFGKRTPLTREHFADFEYCYGKDANGKSPRNDQGETGRFRCFSREAISKRNENLDITWLRDENSTHSDDLPDPDVLAAQILEQLALATSEMEALTRVLEGEEDE</sequence>
<dbReference type="GO" id="GO:0008170">
    <property type="term" value="F:N-methyltransferase activity"/>
    <property type="evidence" value="ECO:0007669"/>
    <property type="project" value="InterPro"/>
</dbReference>
<proteinExistence type="predicted"/>
<comment type="caution">
    <text evidence="8">The sequence shown here is derived from an EMBL/GenBank/DDBJ whole genome shotgun (WGS) entry which is preliminary data.</text>
</comment>